<reference evidence="4 5" key="1">
    <citation type="journal article" date="2013" name="Genome Announc.">
        <title>Genome Sequence of Mycoplasma parvum (Formerly Eperythrozoon parvum), a Diminutive Hemoplasma of the Pig.</title>
        <authorList>
            <person name="do Nascimento N.C."/>
            <person name="Dos Santos A.P."/>
            <person name="Chu Y."/>
            <person name="Guimaraes A.M."/>
            <person name="Pagliaro A."/>
            <person name="Messick J.B."/>
        </authorList>
    </citation>
    <scope>NUCLEOTIDE SEQUENCE [LARGE SCALE GENOMIC DNA]</scope>
    <source>
        <strain evidence="4 5">Indiana</strain>
    </source>
</reference>
<dbReference type="GO" id="GO:0006355">
    <property type="term" value="P:regulation of DNA-templated transcription"/>
    <property type="evidence" value="ECO:0007669"/>
    <property type="project" value="InterPro"/>
</dbReference>
<dbReference type="KEGG" id="mpv:PRV_00050"/>
<dbReference type="InterPro" id="IPR036869">
    <property type="entry name" value="J_dom_sf"/>
</dbReference>
<dbReference type="InterPro" id="IPR001623">
    <property type="entry name" value="DnaJ_domain"/>
</dbReference>
<dbReference type="HOGENOM" id="CLU_933262_0_0_14"/>
<dbReference type="InterPro" id="IPR036735">
    <property type="entry name" value="NGN_dom_sf"/>
</dbReference>
<dbReference type="SUPFAM" id="SSF46565">
    <property type="entry name" value="Chaperone J-domain"/>
    <property type="match status" value="1"/>
</dbReference>
<dbReference type="PATRIC" id="fig|1403316.3.peg.9"/>
<gene>
    <name evidence="4" type="ORF">PRV_00050</name>
</gene>
<dbReference type="EMBL" id="CP006771">
    <property type="protein sequence ID" value="AGX88801.1"/>
    <property type="molecule type" value="Genomic_DNA"/>
</dbReference>
<dbReference type="NCBIfam" id="TIGR01956">
    <property type="entry name" value="NusG_myco"/>
    <property type="match status" value="1"/>
</dbReference>
<feature type="coiled-coil region" evidence="2">
    <location>
        <begin position="10"/>
        <end position="65"/>
    </location>
</feature>
<accession>U5NB49</accession>
<evidence type="ECO:0000313" key="4">
    <source>
        <dbReference type="EMBL" id="AGX88801.1"/>
    </source>
</evidence>
<evidence type="ECO:0000259" key="3">
    <source>
        <dbReference type="PROSITE" id="PS50076"/>
    </source>
</evidence>
<dbReference type="STRING" id="1403316.PRV_00050"/>
<evidence type="ECO:0000313" key="5">
    <source>
        <dbReference type="Proteomes" id="UP000017119"/>
    </source>
</evidence>
<dbReference type="GO" id="GO:0006354">
    <property type="term" value="P:DNA-templated transcription elongation"/>
    <property type="evidence" value="ECO:0007669"/>
    <property type="project" value="InterPro"/>
</dbReference>
<evidence type="ECO:0000256" key="1">
    <source>
        <dbReference type="NCBIfam" id="TIGR01956"/>
    </source>
</evidence>
<dbReference type="OrthoDB" id="395726at2"/>
<dbReference type="Gene3D" id="3.30.70.940">
    <property type="entry name" value="NusG, N-terminal domain"/>
    <property type="match status" value="1"/>
</dbReference>
<dbReference type="Proteomes" id="UP000017119">
    <property type="component" value="Chromosome"/>
</dbReference>
<protein>
    <recommendedName>
        <fullName evidence="1">Transcription termination/antitermination protein NusG</fullName>
    </recommendedName>
</protein>
<dbReference type="Gene3D" id="2.30.30.30">
    <property type="match status" value="1"/>
</dbReference>
<feature type="domain" description="J" evidence="3">
    <location>
        <begin position="4"/>
        <end position="68"/>
    </location>
</feature>
<organism evidence="4 5">
    <name type="scientific">Mycoplasma parvum str. Indiana</name>
    <dbReference type="NCBI Taxonomy" id="1403316"/>
    <lineage>
        <taxon>Bacteria</taxon>
        <taxon>Bacillati</taxon>
        <taxon>Mycoplasmatota</taxon>
        <taxon>Mollicutes</taxon>
        <taxon>Mycoplasmataceae</taxon>
        <taxon>Mycoplasma</taxon>
    </lineage>
</organism>
<dbReference type="InterPro" id="IPR014722">
    <property type="entry name" value="Rib_uL2_dom2"/>
</dbReference>
<keyword evidence="2" id="KW-0175">Coiled coil</keyword>
<dbReference type="InterPro" id="IPR010216">
    <property type="entry name" value="Transcrpt_antiterm_NusG_myco"/>
</dbReference>
<keyword evidence="5" id="KW-1185">Reference proteome</keyword>
<sequence length="339" mass="39717">MEDKYYEILKIKKSATIEEIEASYEKLSEEIVLSKLTKADKNIHLESLRQAYSSLIDLKMEEERENTGIPFQWYVARSYIANEDRLIESLWDKLRQHNLSDCVKEIISFKETVIVESEEMTHDSSELPKLAFKNSPSSVWVKLKNGNFKRIKLTVKRPYKCFIFFNMLSDFDLFTKINSWLLGLTFLDFPNLKVISEEDIKKMKSNVKEEIPNLMEYIAEKEYEVISGPVADHTNESSYIYTKDDEYDDEEGIHLMDKKEVFVNEVQEEKEIFSASFEGSRENIVIEKLRINDFVFVSEMGTKGVVIAIDLKERIVTVNINLFGRNQTIQCKPEQLKEF</sequence>
<dbReference type="SUPFAM" id="SSF82679">
    <property type="entry name" value="N-utilization substance G protein NusG, N-terminal domain"/>
    <property type="match status" value="1"/>
</dbReference>
<dbReference type="RefSeq" id="WP_022768671.1">
    <property type="nucleotide sequence ID" value="NC_022575.1"/>
</dbReference>
<dbReference type="PROSITE" id="PS50076">
    <property type="entry name" value="DNAJ_2"/>
    <property type="match status" value="1"/>
</dbReference>
<name>U5NB49_9MOLU</name>
<proteinExistence type="predicted"/>
<dbReference type="Gene3D" id="1.10.287.110">
    <property type="entry name" value="DnaJ domain"/>
    <property type="match status" value="1"/>
</dbReference>
<evidence type="ECO:0000256" key="2">
    <source>
        <dbReference type="SAM" id="Coils"/>
    </source>
</evidence>
<dbReference type="AlphaFoldDB" id="U5NB49"/>